<dbReference type="CDD" id="cd07381">
    <property type="entry name" value="MPP_CapA"/>
    <property type="match status" value="1"/>
</dbReference>
<feature type="domain" description="Capsule synthesis protein CapA" evidence="3">
    <location>
        <begin position="72"/>
        <end position="310"/>
    </location>
</feature>
<dbReference type="RefSeq" id="WP_264848209.1">
    <property type="nucleotide sequence ID" value="NZ_BRXR01000001.1"/>
</dbReference>
<name>A0ABQ5N182_9CLOT</name>
<evidence type="ECO:0000313" key="4">
    <source>
        <dbReference type="EMBL" id="GLC28936.1"/>
    </source>
</evidence>
<dbReference type="EMBL" id="BRXR01000001">
    <property type="protein sequence ID" value="GLC28936.1"/>
    <property type="molecule type" value="Genomic_DNA"/>
</dbReference>
<keyword evidence="5" id="KW-1185">Reference proteome</keyword>
<dbReference type="Gene3D" id="3.60.21.10">
    <property type="match status" value="1"/>
</dbReference>
<keyword evidence="2" id="KW-0472">Membrane</keyword>
<dbReference type="PANTHER" id="PTHR33393:SF12">
    <property type="entry name" value="CAPSULE BIOSYNTHESIS PROTEIN CAPA"/>
    <property type="match status" value="1"/>
</dbReference>
<dbReference type="PANTHER" id="PTHR33393">
    <property type="entry name" value="POLYGLUTAMINE SYNTHESIS ACCESSORY PROTEIN RV0574C-RELATED"/>
    <property type="match status" value="1"/>
</dbReference>
<organism evidence="4 5">
    <name type="scientific">Clostridium omnivorum</name>
    <dbReference type="NCBI Taxonomy" id="1604902"/>
    <lineage>
        <taxon>Bacteria</taxon>
        <taxon>Bacillati</taxon>
        <taxon>Bacillota</taxon>
        <taxon>Clostridia</taxon>
        <taxon>Eubacteriales</taxon>
        <taxon>Clostridiaceae</taxon>
        <taxon>Clostridium</taxon>
    </lineage>
</organism>
<accession>A0ABQ5N182</accession>
<evidence type="ECO:0000313" key="5">
    <source>
        <dbReference type="Proteomes" id="UP001208567"/>
    </source>
</evidence>
<dbReference type="InterPro" id="IPR029052">
    <property type="entry name" value="Metallo-depent_PP-like"/>
</dbReference>
<evidence type="ECO:0000259" key="3">
    <source>
        <dbReference type="SMART" id="SM00854"/>
    </source>
</evidence>
<dbReference type="SUPFAM" id="SSF56300">
    <property type="entry name" value="Metallo-dependent phosphatases"/>
    <property type="match status" value="1"/>
</dbReference>
<dbReference type="Pfam" id="PF09587">
    <property type="entry name" value="PGA_cap"/>
    <property type="match status" value="1"/>
</dbReference>
<gene>
    <name evidence="4" type="ORF">bsdE14_03460</name>
</gene>
<comment type="similarity">
    <text evidence="1">Belongs to the CapA family.</text>
</comment>
<dbReference type="InterPro" id="IPR052169">
    <property type="entry name" value="CW_Biosynth-Accessory"/>
</dbReference>
<dbReference type="InterPro" id="IPR019079">
    <property type="entry name" value="Capsule_synth_CapA"/>
</dbReference>
<comment type="caution">
    <text evidence="4">The sequence shown here is derived from an EMBL/GenBank/DDBJ whole genome shotgun (WGS) entry which is preliminary data.</text>
</comment>
<reference evidence="4 5" key="1">
    <citation type="journal article" date="2024" name="Int. J. Syst. Evol. Microbiol.">
        <title>Clostridium omnivorum sp. nov., isolated from anoxic soil under the treatment of reductive soil disinfestation.</title>
        <authorList>
            <person name="Ueki A."/>
            <person name="Tonouchi A."/>
            <person name="Kaku N."/>
            <person name="Honma S."/>
            <person name="Ueki K."/>
        </authorList>
    </citation>
    <scope>NUCLEOTIDE SEQUENCE [LARGE SCALE GENOMIC DNA]</scope>
    <source>
        <strain evidence="4 5">E14</strain>
    </source>
</reference>
<sequence length="407" mass="46084">MKKRKGLYILLLVSIIVFTGLYYFSINTSFQSNLISKLKVPKLNSSSSLSSTTLAKGNENSAKTLNTISQVSIISAGDILFHMPEVVSAKVNGTYDFKPMFSEVKDIISSKDISIANFETTINPKKELSGYPSFNTPVQALDALKYTGFQILLNDHNHSLDTGIDGLRSTNNLLKQYGFKVLGSGEPNEDKSVIVEKNNIKIGMLSYTYGTNYGIQYKDMINYIDENKIKNEIEKIKPKCDFLIVFLHLGTEYVRSVEPFQADIVNKTAQFGADAILCSHPHVSKKTEMLNVNGRKVLVNYSMGNFISNQNDKYTDMGSMESMLIEKRGNITKLKYAETIPVYRLRYSADNKTIYKTIPYNDVTKFKNILGQDTLSYISTVSKELSFQYYDFYTEYASKRIYILETQ</sequence>
<keyword evidence="2" id="KW-0812">Transmembrane</keyword>
<keyword evidence="2" id="KW-1133">Transmembrane helix</keyword>
<proteinExistence type="inferred from homology"/>
<evidence type="ECO:0000256" key="2">
    <source>
        <dbReference type="SAM" id="Phobius"/>
    </source>
</evidence>
<evidence type="ECO:0000256" key="1">
    <source>
        <dbReference type="ARBA" id="ARBA00005662"/>
    </source>
</evidence>
<dbReference type="Proteomes" id="UP001208567">
    <property type="component" value="Unassembled WGS sequence"/>
</dbReference>
<feature type="transmembrane region" description="Helical" evidence="2">
    <location>
        <begin position="7"/>
        <end position="26"/>
    </location>
</feature>
<protein>
    <recommendedName>
        <fullName evidence="3">Capsule synthesis protein CapA domain-containing protein</fullName>
    </recommendedName>
</protein>
<dbReference type="SMART" id="SM00854">
    <property type="entry name" value="PGA_cap"/>
    <property type="match status" value="1"/>
</dbReference>